<evidence type="ECO:0000256" key="1">
    <source>
        <dbReference type="ARBA" id="ARBA00004766"/>
    </source>
</evidence>
<accession>A0A917HW05</accession>
<dbReference type="CDD" id="cd04912">
    <property type="entry name" value="ACT_AKiii-LysC-EC-like_1"/>
    <property type="match status" value="1"/>
</dbReference>
<gene>
    <name evidence="13" type="ORF">GCM10011416_07910</name>
</gene>
<comment type="similarity">
    <text evidence="2 9">Belongs to the aspartokinase family.</text>
</comment>
<evidence type="ECO:0000256" key="9">
    <source>
        <dbReference type="RuleBase" id="RU003448"/>
    </source>
</evidence>
<evidence type="ECO:0000313" key="13">
    <source>
        <dbReference type="EMBL" id="GGG93254.1"/>
    </source>
</evidence>
<dbReference type="InterPro" id="IPR018042">
    <property type="entry name" value="Aspartate_kinase_CS"/>
</dbReference>
<keyword evidence="4 8" id="KW-0547">Nucleotide-binding</keyword>
<dbReference type="InterPro" id="IPR036393">
    <property type="entry name" value="AceGlu_kinase-like_sf"/>
</dbReference>
<keyword evidence="3 9" id="KW-0808">Transferase</keyword>
<dbReference type="GO" id="GO:0009089">
    <property type="term" value="P:lysine biosynthetic process via diaminopimelate"/>
    <property type="evidence" value="ECO:0007669"/>
    <property type="project" value="InterPro"/>
</dbReference>
<dbReference type="GO" id="GO:0005829">
    <property type="term" value="C:cytosol"/>
    <property type="evidence" value="ECO:0007669"/>
    <property type="project" value="TreeGrafter"/>
</dbReference>
<dbReference type="PANTHER" id="PTHR21499">
    <property type="entry name" value="ASPARTATE KINASE"/>
    <property type="match status" value="1"/>
</dbReference>
<reference evidence="13" key="1">
    <citation type="journal article" date="2014" name="Int. J. Syst. Evol. Microbiol.">
        <title>Complete genome sequence of Corynebacterium casei LMG S-19264T (=DSM 44701T), isolated from a smear-ripened cheese.</title>
        <authorList>
            <consortium name="US DOE Joint Genome Institute (JGI-PGF)"/>
            <person name="Walter F."/>
            <person name="Albersmeier A."/>
            <person name="Kalinowski J."/>
            <person name="Ruckert C."/>
        </authorList>
    </citation>
    <scope>NUCLEOTIDE SEQUENCE</scope>
    <source>
        <strain evidence="13">CGMCC 1.15763</strain>
    </source>
</reference>
<dbReference type="InterPro" id="IPR001341">
    <property type="entry name" value="Asp_kinase"/>
</dbReference>
<evidence type="ECO:0000256" key="2">
    <source>
        <dbReference type="ARBA" id="ARBA00010122"/>
    </source>
</evidence>
<dbReference type="GO" id="GO:0004072">
    <property type="term" value="F:aspartate kinase activity"/>
    <property type="evidence" value="ECO:0007669"/>
    <property type="project" value="UniProtKB-EC"/>
</dbReference>
<comment type="pathway">
    <text evidence="1 10">Amino-acid biosynthesis; L-lysine biosynthesis via DAP pathway; (S)-tetrahydrodipicolinate from L-aspartate: step 1/4.</text>
</comment>
<dbReference type="GO" id="GO:0005524">
    <property type="term" value="F:ATP binding"/>
    <property type="evidence" value="ECO:0007669"/>
    <property type="project" value="UniProtKB-KW"/>
</dbReference>
<evidence type="ECO:0000256" key="3">
    <source>
        <dbReference type="ARBA" id="ARBA00022679"/>
    </source>
</evidence>
<feature type="domain" description="Aspartate/glutamate/uridylate kinase" evidence="11">
    <location>
        <begin position="1"/>
        <end position="276"/>
    </location>
</feature>
<protein>
    <recommendedName>
        <fullName evidence="9">Aspartokinase</fullName>
        <ecNumber evidence="9">2.7.2.4</ecNumber>
    </recommendedName>
</protein>
<dbReference type="RefSeq" id="WP_188597967.1">
    <property type="nucleotide sequence ID" value="NZ_BMJW01000001.1"/>
</dbReference>
<dbReference type="InterPro" id="IPR005260">
    <property type="entry name" value="Asp_kin_monofn"/>
</dbReference>
<evidence type="ECO:0000256" key="5">
    <source>
        <dbReference type="ARBA" id="ARBA00022777"/>
    </source>
</evidence>
<evidence type="ECO:0000256" key="4">
    <source>
        <dbReference type="ARBA" id="ARBA00022741"/>
    </source>
</evidence>
<dbReference type="NCBIfam" id="TIGR00657">
    <property type="entry name" value="asp_kinases"/>
    <property type="match status" value="1"/>
</dbReference>
<organism evidence="13 14">
    <name type="scientific">Polaribacter pacificus</name>
    <dbReference type="NCBI Taxonomy" id="1775173"/>
    <lineage>
        <taxon>Bacteria</taxon>
        <taxon>Pseudomonadati</taxon>
        <taxon>Bacteroidota</taxon>
        <taxon>Flavobacteriia</taxon>
        <taxon>Flavobacteriales</taxon>
        <taxon>Flavobacteriaceae</taxon>
    </lineage>
</organism>
<comment type="pathway">
    <text evidence="10">Amino-acid biosynthesis; L-threonine biosynthesis; L-threonine from L-aspartate: step 1/5.</text>
</comment>
<reference evidence="13" key="2">
    <citation type="submission" date="2020-09" db="EMBL/GenBank/DDBJ databases">
        <authorList>
            <person name="Sun Q."/>
            <person name="Zhou Y."/>
        </authorList>
    </citation>
    <scope>NUCLEOTIDE SEQUENCE</scope>
    <source>
        <strain evidence="13">CGMCC 1.15763</strain>
    </source>
</reference>
<dbReference type="PIRSF" id="PIRSF000726">
    <property type="entry name" value="Asp_kin"/>
    <property type="match status" value="1"/>
</dbReference>
<evidence type="ECO:0000313" key="14">
    <source>
        <dbReference type="Proteomes" id="UP000633278"/>
    </source>
</evidence>
<dbReference type="Pfam" id="PF22468">
    <property type="entry name" value="ACT_9"/>
    <property type="match status" value="1"/>
</dbReference>
<proteinExistence type="inferred from homology"/>
<evidence type="ECO:0000256" key="10">
    <source>
        <dbReference type="RuleBase" id="RU004249"/>
    </source>
</evidence>
<dbReference type="InterPro" id="IPR045865">
    <property type="entry name" value="ACT-like_dom_sf"/>
</dbReference>
<evidence type="ECO:0000256" key="6">
    <source>
        <dbReference type="ARBA" id="ARBA00022840"/>
    </source>
</evidence>
<dbReference type="PANTHER" id="PTHR21499:SF59">
    <property type="entry name" value="ASPARTOKINASE"/>
    <property type="match status" value="1"/>
</dbReference>
<evidence type="ECO:0000259" key="11">
    <source>
        <dbReference type="Pfam" id="PF00696"/>
    </source>
</evidence>
<dbReference type="GO" id="GO:0009090">
    <property type="term" value="P:homoserine biosynthetic process"/>
    <property type="evidence" value="ECO:0007669"/>
    <property type="project" value="TreeGrafter"/>
</dbReference>
<keyword evidence="6 8" id="KW-0067">ATP-binding</keyword>
<comment type="caution">
    <text evidence="13">The sequence shown here is derived from an EMBL/GenBank/DDBJ whole genome shotgun (WGS) entry which is preliminary data.</text>
</comment>
<feature type="binding site" evidence="8">
    <location>
        <position position="42"/>
    </location>
    <ligand>
        <name>substrate</name>
    </ligand>
</feature>
<keyword evidence="10" id="KW-0028">Amino-acid biosynthesis</keyword>
<comment type="pathway">
    <text evidence="10">Amino-acid biosynthesis; L-methionine biosynthesis via de novo pathway; L-homoserine from L-aspartate: step 1/3.</text>
</comment>
<name>A0A917HW05_9FLAO</name>
<dbReference type="InterPro" id="IPR054352">
    <property type="entry name" value="ACT_Aspartokinase"/>
</dbReference>
<dbReference type="InterPro" id="IPR001048">
    <property type="entry name" value="Asp/Glu/Uridylate_kinase"/>
</dbReference>
<dbReference type="PROSITE" id="PS00324">
    <property type="entry name" value="ASPARTOKINASE"/>
    <property type="match status" value="1"/>
</dbReference>
<keyword evidence="14" id="KW-1185">Reference proteome</keyword>
<dbReference type="EMBL" id="BMJW01000001">
    <property type="protein sequence ID" value="GGG93254.1"/>
    <property type="molecule type" value="Genomic_DNA"/>
</dbReference>
<dbReference type="SUPFAM" id="SSF55021">
    <property type="entry name" value="ACT-like"/>
    <property type="match status" value="2"/>
</dbReference>
<feature type="binding site" evidence="8">
    <location>
        <position position="230"/>
    </location>
    <ligand>
        <name>ATP</name>
        <dbReference type="ChEBI" id="CHEBI:30616"/>
    </ligand>
</feature>
<dbReference type="Gene3D" id="3.30.70.260">
    <property type="match status" value="2"/>
</dbReference>
<evidence type="ECO:0000259" key="12">
    <source>
        <dbReference type="Pfam" id="PF22468"/>
    </source>
</evidence>
<feature type="binding site" evidence="8">
    <location>
        <begin position="5"/>
        <end position="8"/>
    </location>
    <ligand>
        <name>ATP</name>
        <dbReference type="ChEBI" id="CHEBI:30616"/>
    </ligand>
</feature>
<comment type="catalytic activity">
    <reaction evidence="7 9">
        <text>L-aspartate + ATP = 4-phospho-L-aspartate + ADP</text>
        <dbReference type="Rhea" id="RHEA:23776"/>
        <dbReference type="ChEBI" id="CHEBI:29991"/>
        <dbReference type="ChEBI" id="CHEBI:30616"/>
        <dbReference type="ChEBI" id="CHEBI:57535"/>
        <dbReference type="ChEBI" id="CHEBI:456216"/>
        <dbReference type="EC" id="2.7.2.4"/>
    </reaction>
</comment>
<feature type="binding site" evidence="8">
    <location>
        <position position="120"/>
    </location>
    <ligand>
        <name>substrate</name>
    </ligand>
</feature>
<keyword evidence="5 9" id="KW-0418">Kinase</keyword>
<dbReference type="Gene3D" id="3.40.1160.10">
    <property type="entry name" value="Acetylglutamate kinase-like"/>
    <property type="match status" value="1"/>
</dbReference>
<dbReference type="SUPFAM" id="SSF53633">
    <property type="entry name" value="Carbamate kinase-like"/>
    <property type="match status" value="1"/>
</dbReference>
<dbReference type="EC" id="2.7.2.4" evidence="9"/>
<evidence type="ECO:0000256" key="8">
    <source>
        <dbReference type="PIRSR" id="PIRSR000726-1"/>
    </source>
</evidence>
<dbReference type="Proteomes" id="UP000633278">
    <property type="component" value="Unassembled WGS sequence"/>
</dbReference>
<sequence length="450" mass="49402">MIVLKFGGTSVGTASSIQQVVKIITECSAPKIVVLSAVSGTTNALVAINNALENNSFEEANLQLDLLYDSYLPLIDELYQNKSYQLSAKNFVTQIFSDIRAFKNKPFTTNDALFVLAQGEIISTNLVQLYLDERNISSCLLSALDFMKIDENKEPNIPYISKKLNPILKQQPEQKLWITQGFICKNSVGEIDNLQRGGSDYSASLIGAAIAATEVQIWTDIDGMHNNDPRYVNNTFSIEEISFDEAAELAYFGAKILHPQSLIPAKDNAIPVLLKNTFNPSARGTIIKNNAVKKGVRAIAAKDGITAIKIKSYRMLLAYGFLKTVFEVFEKYKTPIDMITTSEVAVSLTIDDTRYLEAIISELEALGKVEVDSTLSIICVAGDFSQNKEGESATVFNSLKGIPIRMISYGGSNYNVSLLVKTSDKVAALNALNQGLFNKSIEKPMEQLIG</sequence>
<dbReference type="AlphaFoldDB" id="A0A917HW05"/>
<feature type="domain" description="Aspartokinase ACT" evidence="12">
    <location>
        <begin position="378"/>
        <end position="434"/>
    </location>
</feature>
<evidence type="ECO:0000256" key="7">
    <source>
        <dbReference type="ARBA" id="ARBA00047872"/>
    </source>
</evidence>
<dbReference type="Pfam" id="PF00696">
    <property type="entry name" value="AA_kinase"/>
    <property type="match status" value="1"/>
</dbReference>
<feature type="binding site" evidence="8">
    <location>
        <begin position="219"/>
        <end position="220"/>
    </location>
    <ligand>
        <name>ATP</name>
        <dbReference type="ChEBI" id="CHEBI:30616"/>
    </ligand>
</feature>